<dbReference type="GO" id="GO:0004180">
    <property type="term" value="F:carboxypeptidase activity"/>
    <property type="evidence" value="ECO:0007669"/>
    <property type="project" value="UniProtKB-KW"/>
</dbReference>
<evidence type="ECO:0000313" key="4">
    <source>
        <dbReference type="Proteomes" id="UP000245207"/>
    </source>
</evidence>
<gene>
    <name evidence="3" type="ORF">CTI12_AA466290</name>
</gene>
<proteinExistence type="predicted"/>
<organism evidence="3 4">
    <name type="scientific">Artemisia annua</name>
    <name type="common">Sweet wormwood</name>
    <dbReference type="NCBI Taxonomy" id="35608"/>
    <lineage>
        <taxon>Eukaryota</taxon>
        <taxon>Viridiplantae</taxon>
        <taxon>Streptophyta</taxon>
        <taxon>Embryophyta</taxon>
        <taxon>Tracheophyta</taxon>
        <taxon>Spermatophyta</taxon>
        <taxon>Magnoliopsida</taxon>
        <taxon>eudicotyledons</taxon>
        <taxon>Gunneridae</taxon>
        <taxon>Pentapetalae</taxon>
        <taxon>asterids</taxon>
        <taxon>campanulids</taxon>
        <taxon>Asterales</taxon>
        <taxon>Asteraceae</taxon>
        <taxon>Asteroideae</taxon>
        <taxon>Anthemideae</taxon>
        <taxon>Artemisiinae</taxon>
        <taxon>Artemisia</taxon>
    </lineage>
</organism>
<dbReference type="GO" id="GO:0003723">
    <property type="term" value="F:RNA binding"/>
    <property type="evidence" value="ECO:0007669"/>
    <property type="project" value="InterPro"/>
</dbReference>
<dbReference type="Pfam" id="PF00076">
    <property type="entry name" value="RRM_1"/>
    <property type="match status" value="1"/>
</dbReference>
<dbReference type="InterPro" id="IPR012677">
    <property type="entry name" value="Nucleotide-bd_a/b_plait_sf"/>
</dbReference>
<dbReference type="InterPro" id="IPR035979">
    <property type="entry name" value="RBD_domain_sf"/>
</dbReference>
<feature type="compositionally biased region" description="Low complexity" evidence="1">
    <location>
        <begin position="136"/>
        <end position="150"/>
    </location>
</feature>
<dbReference type="CDD" id="cd00590">
    <property type="entry name" value="RRM_SF"/>
    <property type="match status" value="1"/>
</dbReference>
<protein>
    <submittedName>
        <fullName evidence="3">Serine carboxypeptidase-like 34</fullName>
    </submittedName>
</protein>
<evidence type="ECO:0000256" key="1">
    <source>
        <dbReference type="SAM" id="MobiDB-lite"/>
    </source>
</evidence>
<keyword evidence="4" id="KW-1185">Reference proteome</keyword>
<keyword evidence="3" id="KW-0378">Hydrolase</keyword>
<feature type="domain" description="RRM" evidence="2">
    <location>
        <begin position="3"/>
        <end position="55"/>
    </location>
</feature>
<dbReference type="EMBL" id="PKPP01008138">
    <property type="protein sequence ID" value="PWA51497.1"/>
    <property type="molecule type" value="Genomic_DNA"/>
</dbReference>
<dbReference type="InterPro" id="IPR000504">
    <property type="entry name" value="RRM_dom"/>
</dbReference>
<evidence type="ECO:0000259" key="2">
    <source>
        <dbReference type="Pfam" id="PF00076"/>
    </source>
</evidence>
<name>A0A2U1LR80_ARTAN</name>
<feature type="region of interest" description="Disordered" evidence="1">
    <location>
        <begin position="72"/>
        <end position="93"/>
    </location>
</feature>
<keyword evidence="3" id="KW-0121">Carboxypeptidase</keyword>
<dbReference type="Gene3D" id="3.30.70.330">
    <property type="match status" value="1"/>
</dbReference>
<comment type="caution">
    <text evidence="3">The sequence shown here is derived from an EMBL/GenBank/DDBJ whole genome shotgun (WGS) entry which is preliminary data.</text>
</comment>
<dbReference type="SUPFAM" id="SSF54928">
    <property type="entry name" value="RNA-binding domain, RBD"/>
    <property type="match status" value="1"/>
</dbReference>
<feature type="region of interest" description="Disordered" evidence="1">
    <location>
        <begin position="118"/>
        <end position="161"/>
    </location>
</feature>
<dbReference type="OrthoDB" id="1744977at2759"/>
<dbReference type="AlphaFoldDB" id="A0A2U1LR80"/>
<accession>A0A2U1LR80</accession>
<reference evidence="3 4" key="1">
    <citation type="journal article" date="2018" name="Mol. Plant">
        <title>The genome of Artemisia annua provides insight into the evolution of Asteraceae family and artemisinin biosynthesis.</title>
        <authorList>
            <person name="Shen Q."/>
            <person name="Zhang L."/>
            <person name="Liao Z."/>
            <person name="Wang S."/>
            <person name="Yan T."/>
            <person name="Shi P."/>
            <person name="Liu M."/>
            <person name="Fu X."/>
            <person name="Pan Q."/>
            <person name="Wang Y."/>
            <person name="Lv Z."/>
            <person name="Lu X."/>
            <person name="Zhang F."/>
            <person name="Jiang W."/>
            <person name="Ma Y."/>
            <person name="Chen M."/>
            <person name="Hao X."/>
            <person name="Li L."/>
            <person name="Tang Y."/>
            <person name="Lv G."/>
            <person name="Zhou Y."/>
            <person name="Sun X."/>
            <person name="Brodelius P.E."/>
            <person name="Rose J.K.C."/>
            <person name="Tang K."/>
        </authorList>
    </citation>
    <scope>NUCLEOTIDE SEQUENCE [LARGE SCALE GENOMIC DNA]</scope>
    <source>
        <strain evidence="4">cv. Huhao1</strain>
        <tissue evidence="3">Leaf</tissue>
    </source>
</reference>
<dbReference type="Proteomes" id="UP000245207">
    <property type="component" value="Unassembled WGS sequence"/>
</dbReference>
<sequence length="285" mass="32879">MGKLWMIFKKYGTVFDMFMVQRRLRNGKRYGFVRFKFVNDVEFLLNQLQKIVIGEEILRVYVAYDRGHKGSGRMDVPGMKQDNNMRHGSTAGNTMNERRMHYRDDRCFADVVNVGRNRKDGVNKDKGPEGVETHHNNSGSGTYGTGNQYNKHSDGGYMGNQGNERTINIEDKDFNLEMINRSVADEVKATCFLHKLPVLCEEQGLNKIEVKLLGGLEVMVVMENAETATNVLEDKEHGLRRWLHKLRKGTSINRTAGRMTWINIMGIPISCWNEDTLESRERRKR</sequence>
<feature type="compositionally biased region" description="Basic and acidic residues" evidence="1">
    <location>
        <begin position="118"/>
        <end position="135"/>
    </location>
</feature>
<evidence type="ECO:0000313" key="3">
    <source>
        <dbReference type="EMBL" id="PWA51497.1"/>
    </source>
</evidence>
<keyword evidence="3" id="KW-0645">Protease</keyword>